<gene>
    <name evidence="4" type="ORF">JY651_06710</name>
</gene>
<proteinExistence type="predicted"/>
<feature type="region of interest" description="Disordered" evidence="1">
    <location>
        <begin position="1"/>
        <end position="24"/>
    </location>
</feature>
<accession>A0ABX7P2D1</accession>
<name>A0ABX7P2D1_9BACT</name>
<dbReference type="InterPro" id="IPR027383">
    <property type="entry name" value="Znf_put"/>
</dbReference>
<feature type="transmembrane region" description="Helical" evidence="2">
    <location>
        <begin position="128"/>
        <end position="148"/>
    </location>
</feature>
<sequence>MRARSGVVDAGSTRSHGLPSYRGLHPGVARTGAVDACSRRGGNVSSQCDKLYLFLDGELGPVDEEKFRHHLARCEPCATGLHEAMQLELLSLYALGDTDAAAKVHAEPVKPAPARQQRRPLLTLLPGGRLAAGAVLALAGVLATLAVVTPSQLKVSREVWLAQAPTRRLEARVAYAPADGHRPYAPLRSATGTSEPPRPPPLRELADLEDAGDLHGIAAAYLVRKDWRQAADFLQRTPPSPDRDSDRAIILLEQGRPKDALSLLEGVLRQVPTHPQAQWNRALVLRELGLTLPAAEAFEAVAKLGEPGWSEEALIRARALRHETHAHGVSWNTGLAAMH</sequence>
<reference evidence="4 5" key="1">
    <citation type="submission" date="2021-02" db="EMBL/GenBank/DDBJ databases">
        <title>De Novo genome assembly of isolated myxobacteria.</title>
        <authorList>
            <person name="Stevens D.C."/>
        </authorList>
    </citation>
    <scope>NUCLEOTIDE SEQUENCE [LARGE SCALE GENOMIC DNA]</scope>
    <source>
        <strain evidence="5">SCPEA02</strain>
    </source>
</reference>
<keyword evidence="2" id="KW-0472">Membrane</keyword>
<dbReference type="InterPro" id="IPR011990">
    <property type="entry name" value="TPR-like_helical_dom_sf"/>
</dbReference>
<dbReference type="SUPFAM" id="SSF48452">
    <property type="entry name" value="TPR-like"/>
    <property type="match status" value="1"/>
</dbReference>
<feature type="region of interest" description="Disordered" evidence="1">
    <location>
        <begin position="182"/>
        <end position="202"/>
    </location>
</feature>
<dbReference type="Pfam" id="PF13490">
    <property type="entry name" value="zf-HC2"/>
    <property type="match status" value="1"/>
</dbReference>
<evidence type="ECO:0000313" key="4">
    <source>
        <dbReference type="EMBL" id="QSQ24634.1"/>
    </source>
</evidence>
<evidence type="ECO:0000256" key="2">
    <source>
        <dbReference type="SAM" id="Phobius"/>
    </source>
</evidence>
<dbReference type="EMBL" id="CP071090">
    <property type="protein sequence ID" value="QSQ24634.1"/>
    <property type="molecule type" value="Genomic_DNA"/>
</dbReference>
<keyword evidence="2" id="KW-1133">Transmembrane helix</keyword>
<organism evidence="4 5">
    <name type="scientific">Pyxidicoccus parkwayensis</name>
    <dbReference type="NCBI Taxonomy" id="2813578"/>
    <lineage>
        <taxon>Bacteria</taxon>
        <taxon>Pseudomonadati</taxon>
        <taxon>Myxococcota</taxon>
        <taxon>Myxococcia</taxon>
        <taxon>Myxococcales</taxon>
        <taxon>Cystobacterineae</taxon>
        <taxon>Myxococcaceae</taxon>
        <taxon>Pyxidicoccus</taxon>
    </lineage>
</organism>
<dbReference type="Gene3D" id="1.25.40.10">
    <property type="entry name" value="Tetratricopeptide repeat domain"/>
    <property type="match status" value="1"/>
</dbReference>
<feature type="domain" description="Putative zinc-finger" evidence="3">
    <location>
        <begin position="49"/>
        <end position="78"/>
    </location>
</feature>
<keyword evidence="5" id="KW-1185">Reference proteome</keyword>
<dbReference type="Proteomes" id="UP000662747">
    <property type="component" value="Chromosome"/>
</dbReference>
<keyword evidence="2" id="KW-0812">Transmembrane</keyword>
<evidence type="ECO:0000259" key="3">
    <source>
        <dbReference type="Pfam" id="PF13490"/>
    </source>
</evidence>
<protein>
    <submittedName>
        <fullName evidence="4">Tetratricopeptide repeat protein</fullName>
    </submittedName>
</protein>
<evidence type="ECO:0000256" key="1">
    <source>
        <dbReference type="SAM" id="MobiDB-lite"/>
    </source>
</evidence>
<evidence type="ECO:0000313" key="5">
    <source>
        <dbReference type="Proteomes" id="UP000662747"/>
    </source>
</evidence>